<reference evidence="2" key="1">
    <citation type="submission" date="2014-09" db="EMBL/GenBank/DDBJ databases">
        <authorList>
            <person name="Magalhaes I.L.F."/>
            <person name="Oliveira U."/>
            <person name="Santos F.R."/>
            <person name="Vidigal T.H.D.A."/>
            <person name="Brescovit A.D."/>
            <person name="Santos A.J."/>
        </authorList>
    </citation>
    <scope>NUCLEOTIDE SEQUENCE</scope>
    <source>
        <tissue evidence="2">Shoot tissue taken approximately 20 cm above the soil surface</tissue>
    </source>
</reference>
<sequence>MLHLFPDFLLVKLPLLQLHFVQVFVHYLEADAHCG</sequence>
<evidence type="ECO:0000256" key="1">
    <source>
        <dbReference type="SAM" id="SignalP"/>
    </source>
</evidence>
<protein>
    <submittedName>
        <fullName evidence="2">Uncharacterized protein</fullName>
    </submittedName>
</protein>
<dbReference type="EMBL" id="GBRH01221221">
    <property type="protein sequence ID" value="JAD76674.1"/>
    <property type="molecule type" value="Transcribed_RNA"/>
</dbReference>
<feature type="chain" id="PRO_5012045551" evidence="1">
    <location>
        <begin position="16"/>
        <end position="35"/>
    </location>
</feature>
<name>A0A0A9CK78_ARUDO</name>
<organism evidence="2">
    <name type="scientific">Arundo donax</name>
    <name type="common">Giant reed</name>
    <name type="synonym">Donax arundinaceus</name>
    <dbReference type="NCBI Taxonomy" id="35708"/>
    <lineage>
        <taxon>Eukaryota</taxon>
        <taxon>Viridiplantae</taxon>
        <taxon>Streptophyta</taxon>
        <taxon>Embryophyta</taxon>
        <taxon>Tracheophyta</taxon>
        <taxon>Spermatophyta</taxon>
        <taxon>Magnoliopsida</taxon>
        <taxon>Liliopsida</taxon>
        <taxon>Poales</taxon>
        <taxon>Poaceae</taxon>
        <taxon>PACMAD clade</taxon>
        <taxon>Arundinoideae</taxon>
        <taxon>Arundineae</taxon>
        <taxon>Arundo</taxon>
    </lineage>
</organism>
<accession>A0A0A9CK78</accession>
<feature type="signal peptide" evidence="1">
    <location>
        <begin position="1"/>
        <end position="15"/>
    </location>
</feature>
<proteinExistence type="predicted"/>
<dbReference type="AlphaFoldDB" id="A0A0A9CK78"/>
<reference evidence="2" key="2">
    <citation type="journal article" date="2015" name="Data Brief">
        <title>Shoot transcriptome of the giant reed, Arundo donax.</title>
        <authorList>
            <person name="Barrero R.A."/>
            <person name="Guerrero F.D."/>
            <person name="Moolhuijzen P."/>
            <person name="Goolsby J.A."/>
            <person name="Tidwell J."/>
            <person name="Bellgard S.E."/>
            <person name="Bellgard M.I."/>
        </authorList>
    </citation>
    <scope>NUCLEOTIDE SEQUENCE</scope>
    <source>
        <tissue evidence="2">Shoot tissue taken approximately 20 cm above the soil surface</tissue>
    </source>
</reference>
<evidence type="ECO:0000313" key="2">
    <source>
        <dbReference type="EMBL" id="JAD76674.1"/>
    </source>
</evidence>
<keyword evidence="1" id="KW-0732">Signal</keyword>